<keyword evidence="20" id="KW-1185">Reference proteome</keyword>
<dbReference type="RefSeq" id="WP_354194547.1">
    <property type="nucleotide sequence ID" value="NZ_JBEPML010000006.1"/>
</dbReference>
<dbReference type="InterPro" id="IPR010105">
    <property type="entry name" value="TonB_sidphr_rcpt"/>
</dbReference>
<dbReference type="PROSITE" id="PS01156">
    <property type="entry name" value="TONB_DEPENDENT_REC_2"/>
    <property type="match status" value="1"/>
</dbReference>
<feature type="domain" description="TonB-dependent receptor-like beta-barrel" evidence="17">
    <location>
        <begin position="260"/>
        <end position="708"/>
    </location>
</feature>
<dbReference type="PROSITE" id="PS52016">
    <property type="entry name" value="TONB_DEPENDENT_REC_3"/>
    <property type="match status" value="1"/>
</dbReference>
<dbReference type="Gene3D" id="2.40.170.20">
    <property type="entry name" value="TonB-dependent receptor, beta-barrel domain"/>
    <property type="match status" value="1"/>
</dbReference>
<dbReference type="Proteomes" id="UP001549076">
    <property type="component" value="Unassembled WGS sequence"/>
</dbReference>
<protein>
    <submittedName>
        <fullName evidence="19">Ferric enterobactin receptor</fullName>
    </submittedName>
</protein>
<dbReference type="CDD" id="cd01347">
    <property type="entry name" value="ligand_gated_channel"/>
    <property type="match status" value="1"/>
</dbReference>
<dbReference type="PANTHER" id="PTHR30069">
    <property type="entry name" value="TONB-DEPENDENT OUTER MEMBRANE RECEPTOR"/>
    <property type="match status" value="1"/>
</dbReference>
<evidence type="ECO:0000256" key="9">
    <source>
        <dbReference type="ARBA" id="ARBA00023065"/>
    </source>
</evidence>
<keyword evidence="12 19" id="KW-0675">Receptor</keyword>
<dbReference type="EMBL" id="JBEPML010000006">
    <property type="protein sequence ID" value="MET3791979.1"/>
    <property type="molecule type" value="Genomic_DNA"/>
</dbReference>
<dbReference type="NCBIfam" id="TIGR01783">
    <property type="entry name" value="TonB-siderophor"/>
    <property type="match status" value="1"/>
</dbReference>
<keyword evidence="5" id="KW-0410">Iron transport</keyword>
<keyword evidence="4 14" id="KW-1134">Transmembrane beta strand</keyword>
<proteinExistence type="inferred from homology"/>
<keyword evidence="11 14" id="KW-0472">Membrane</keyword>
<evidence type="ECO:0000256" key="16">
    <source>
        <dbReference type="RuleBase" id="RU003357"/>
    </source>
</evidence>
<evidence type="ECO:0000256" key="7">
    <source>
        <dbReference type="ARBA" id="ARBA00022729"/>
    </source>
</evidence>
<dbReference type="NCBIfam" id="NF010048">
    <property type="entry name" value="PRK13524.1"/>
    <property type="match status" value="1"/>
</dbReference>
<evidence type="ECO:0000256" key="1">
    <source>
        <dbReference type="ARBA" id="ARBA00004571"/>
    </source>
</evidence>
<keyword evidence="6 14" id="KW-0812">Transmembrane</keyword>
<dbReference type="InterPro" id="IPR058134">
    <property type="entry name" value="PirA/FepA/PfeA"/>
</dbReference>
<feature type="short sequence motif" description="TonB C-terminal box" evidence="15">
    <location>
        <begin position="721"/>
        <end position="738"/>
    </location>
</feature>
<organism evidence="19 20">
    <name type="scientific">Aquamicrobium terrae</name>
    <dbReference type="NCBI Taxonomy" id="1324945"/>
    <lineage>
        <taxon>Bacteria</taxon>
        <taxon>Pseudomonadati</taxon>
        <taxon>Pseudomonadota</taxon>
        <taxon>Alphaproteobacteria</taxon>
        <taxon>Hyphomicrobiales</taxon>
        <taxon>Phyllobacteriaceae</taxon>
        <taxon>Aquamicrobium</taxon>
    </lineage>
</organism>
<evidence type="ECO:0000259" key="17">
    <source>
        <dbReference type="Pfam" id="PF00593"/>
    </source>
</evidence>
<keyword evidence="3 14" id="KW-0813">Transport</keyword>
<gene>
    <name evidence="19" type="ORF">ABID37_002189</name>
</gene>
<dbReference type="PANTHER" id="PTHR30069:SF8">
    <property type="entry name" value="TONB-DEPENDENT SIDEROPHORE RECEPTOR PROTEIN"/>
    <property type="match status" value="1"/>
</dbReference>
<name>A0ABV2MYU8_9HYPH</name>
<evidence type="ECO:0000256" key="15">
    <source>
        <dbReference type="PROSITE-ProRule" id="PRU10144"/>
    </source>
</evidence>
<evidence type="ECO:0000256" key="14">
    <source>
        <dbReference type="PROSITE-ProRule" id="PRU01360"/>
    </source>
</evidence>
<evidence type="ECO:0000256" key="10">
    <source>
        <dbReference type="ARBA" id="ARBA00023077"/>
    </source>
</evidence>
<evidence type="ECO:0000256" key="6">
    <source>
        <dbReference type="ARBA" id="ARBA00022692"/>
    </source>
</evidence>
<dbReference type="InterPro" id="IPR012910">
    <property type="entry name" value="Plug_dom"/>
</dbReference>
<keyword evidence="7" id="KW-0732">Signal</keyword>
<dbReference type="SUPFAM" id="SSF56935">
    <property type="entry name" value="Porins"/>
    <property type="match status" value="1"/>
</dbReference>
<comment type="caution">
    <text evidence="19">The sequence shown here is derived from an EMBL/GenBank/DDBJ whole genome shotgun (WGS) entry which is preliminary data.</text>
</comment>
<dbReference type="Pfam" id="PF07715">
    <property type="entry name" value="Plug"/>
    <property type="match status" value="1"/>
</dbReference>
<comment type="subcellular location">
    <subcellularLocation>
        <location evidence="1 14">Cell outer membrane</location>
        <topology evidence="1 14">Multi-pass membrane protein</topology>
    </subcellularLocation>
</comment>
<keyword evidence="10 16" id="KW-0798">TonB box</keyword>
<evidence type="ECO:0000256" key="3">
    <source>
        <dbReference type="ARBA" id="ARBA00022448"/>
    </source>
</evidence>
<evidence type="ECO:0000256" key="13">
    <source>
        <dbReference type="ARBA" id="ARBA00023237"/>
    </source>
</evidence>
<dbReference type="NCBIfam" id="NF010051">
    <property type="entry name" value="PRK13528.1"/>
    <property type="match status" value="1"/>
</dbReference>
<keyword evidence="13 14" id="KW-0998">Cell outer membrane</keyword>
<keyword evidence="8" id="KW-0408">Iron</keyword>
<reference evidence="19 20" key="1">
    <citation type="submission" date="2024-06" db="EMBL/GenBank/DDBJ databases">
        <title>Genomic Encyclopedia of Type Strains, Phase IV (KMG-IV): sequencing the most valuable type-strain genomes for metagenomic binning, comparative biology and taxonomic classification.</title>
        <authorList>
            <person name="Goeker M."/>
        </authorList>
    </citation>
    <scope>NUCLEOTIDE SEQUENCE [LARGE SCALE GENOMIC DNA]</scope>
    <source>
        <strain evidence="19 20">DSM 27865</strain>
    </source>
</reference>
<evidence type="ECO:0000256" key="11">
    <source>
        <dbReference type="ARBA" id="ARBA00023136"/>
    </source>
</evidence>
<sequence length="738" mass="80674">MGLLLSLSVFPALAQTANSTAEDEEETASQQASGDIVLNQITVLSAKEQLKQAPGVSNISAEDIAKTPPTNDISEIVRKMPGINLTGNSATGVRGNNRQIDIRGMGPENTLILIDGKPVLSRNAVRYSMNGERDTRGDSNWVPAEAIERIEVIRGPAAARYGSGASGGVINIITKRPDKATYSVNTYFNVPEHSDEGGSRRANLLASGPINDFLSYRFFAGIGEQEPDKLSINGGETDGVTAPAGREGVVNKDLKGLLSWEVNESHRLDFEANWSRQSNQYAGDTQYGGTGSDILKEIARNGDETNRMTRSALAATHYGQYDFGTSESSIQWEHTVNKRLNEGLAGGGEGTISTGGDGPTWGTATLDNIYAKSEFNIPVSLHFDQKLTLGVDYRGELMDDPISIRQTISNGIDFGIPNNPEDRDPKSSAHMFGIYAEDNIMISDDFILTPGLRVDYHDKFGLNWSPSLNASYNFTPEITLKAGIARAFKAPNLFQLNPNYVYTSRGFGCRAPYFGMSCYIIGNPDLDAEVSVNKEIGINYTDDAGWNAGITYFHNDYKNKIITGYEPIWFQFPDRPTEGTRLYRWENGGPAVISGLEANLAVPVFDKLTWTTNATRMIESKDSNGQPLSLVPEYTINTALNYQATEDLGFTVSATHYGRIKPLTWNSTSGEPREGDELNARKAYTVVNASLDFRLNENLKLAAGVNNIFDERLFRTGDGANTFNEPGRAYFLSLSGAF</sequence>
<evidence type="ECO:0000256" key="8">
    <source>
        <dbReference type="ARBA" id="ARBA00023004"/>
    </source>
</evidence>
<keyword evidence="9" id="KW-0406">Ion transport</keyword>
<comment type="similarity">
    <text evidence="2 14 16">Belongs to the TonB-dependent receptor family.</text>
</comment>
<evidence type="ECO:0000256" key="12">
    <source>
        <dbReference type="ARBA" id="ARBA00023170"/>
    </source>
</evidence>
<dbReference type="Gene3D" id="2.170.130.10">
    <property type="entry name" value="TonB-dependent receptor, plug domain"/>
    <property type="match status" value="1"/>
</dbReference>
<dbReference type="InterPro" id="IPR010917">
    <property type="entry name" value="TonB_rcpt_CS"/>
</dbReference>
<evidence type="ECO:0000256" key="2">
    <source>
        <dbReference type="ARBA" id="ARBA00009810"/>
    </source>
</evidence>
<dbReference type="InterPro" id="IPR000531">
    <property type="entry name" value="Beta-barrel_TonB"/>
</dbReference>
<evidence type="ECO:0000313" key="19">
    <source>
        <dbReference type="EMBL" id="MET3791979.1"/>
    </source>
</evidence>
<evidence type="ECO:0000313" key="20">
    <source>
        <dbReference type="Proteomes" id="UP001549076"/>
    </source>
</evidence>
<evidence type="ECO:0000256" key="4">
    <source>
        <dbReference type="ARBA" id="ARBA00022452"/>
    </source>
</evidence>
<dbReference type="InterPro" id="IPR039426">
    <property type="entry name" value="TonB-dep_rcpt-like"/>
</dbReference>
<dbReference type="Pfam" id="PF00593">
    <property type="entry name" value="TonB_dep_Rec_b-barrel"/>
    <property type="match status" value="1"/>
</dbReference>
<accession>A0ABV2MYU8</accession>
<evidence type="ECO:0000259" key="18">
    <source>
        <dbReference type="Pfam" id="PF07715"/>
    </source>
</evidence>
<dbReference type="InterPro" id="IPR037066">
    <property type="entry name" value="Plug_dom_sf"/>
</dbReference>
<evidence type="ECO:0000256" key="5">
    <source>
        <dbReference type="ARBA" id="ARBA00022496"/>
    </source>
</evidence>
<dbReference type="InterPro" id="IPR036942">
    <property type="entry name" value="Beta-barrel_TonB_sf"/>
</dbReference>
<feature type="domain" description="TonB-dependent receptor plug" evidence="18">
    <location>
        <begin position="55"/>
        <end position="169"/>
    </location>
</feature>